<feature type="compositionally biased region" description="Pro residues" evidence="2">
    <location>
        <begin position="1084"/>
        <end position="1093"/>
    </location>
</feature>
<feature type="region of interest" description="Disordered" evidence="2">
    <location>
        <begin position="542"/>
        <end position="561"/>
    </location>
</feature>
<proteinExistence type="predicted"/>
<sequence length="1209" mass="125465">MDEGGTRHPAPRAELVLQSTVRKLQSQLEDQKGDGRLERYRKLQKDLEECDKVRDSLRHALLAWWTEEEIDAHVQKKLFKASTLYGSSREMLLKENRLLRAQLEEHLVTSRTSRPAGGRSPGGPVPESKLKQARMMQGPHMESVSRLLEASDTLDQAERGYKLPTVAHVETEARGAADDGSLKLIATLQQQVAVLAGQKLQLIQQVAALTDENRILDMKLDAANDQARGGGSGSQERGRRVVDLRRQKTEMLAHQDNLSKDLRDHLLSEAKRADAAELGLAEAKQALDRAREAEEAARQRMERALAEAHAAQAALAEKTNQVEVLKGLYTELREALEQLAGDVTSGQQDTARRLLEATDAHFNQQRVLIEGTHRAAKHGADVVTDLTQVQRALVDEVAAARENTADTLNAFERQLAATQQLLAQSEADRVRLARQALAASALNRVEDKRHEKTVKLLLEEVPRQVADKLAPELKALREGTMQVADEVDKQHEAFAKAGITVKGAAADQLLHAPMVPDLADDQTSRVINQSKLLRTQLHTLAAGAPHPGPAQPGQALAPPGSHHAGPYVASLFRGLPPGMQPLGMQALLPLQPLPDPTGPEAAAFAQPGYEPAHPPVSGPGEIAVAWLPPGVVPSSTGSPQPVFPGGPSYLTSAPRQYAQPQLGPGPGPVVMFEQPPLQVVPAEFLMAAPPGASMPYIAVQPPHERHVDLVLQVEHAPGALERKQRAAAERAAERLIRAGEGPPGPRRVTAWEPVRASSPPPPPPYPVEASPQGGDRVQPLPGSEWQPSPALVMPPWTSGANSASLATPVPPHATGLATPLGQVTPPASVLGMPTSKTPAATVQGAAQRLGGVTPPPATPTRHGHAGQAEPPGARTPERGALRPPSRTPSGLHLRPSDVPGSAAPAGGRGAMTPPRAPPAGSQTPQDLTLAAGVGLPQGPASGPPSRALSASDARPFSGFGPAPPLDSTAAMVPSRANSERRAGPHSPIAPAQPLNAPPSGAPGGTPAAAVSTMANAAGASGGAAPGVGSLGPSQGSRPPSVSGQAPGSSPAGPGDAARPGSVPVSRATSFRSAAPGAAAGAAPGQPPQQPWGPGPVQGATTTMTMSPLQQPPVVAAQGMGVTGAPAATAPVGGTLGQPAAGAVGVQPAITATQASGLAGAPQAGPGAALPSISEIEPAEEEEPVDLRASATVWVPHPALIQAFKDKQLI</sequence>
<comment type="caution">
    <text evidence="3">The sequence shown here is derived from an EMBL/GenBank/DDBJ whole genome shotgun (WGS) entry which is preliminary data.</text>
</comment>
<evidence type="ECO:0000313" key="4">
    <source>
        <dbReference type="Proteomes" id="UP000612055"/>
    </source>
</evidence>
<dbReference type="Proteomes" id="UP000612055">
    <property type="component" value="Unassembled WGS sequence"/>
</dbReference>
<evidence type="ECO:0000256" key="1">
    <source>
        <dbReference type="SAM" id="Coils"/>
    </source>
</evidence>
<feature type="compositionally biased region" description="Gly residues" evidence="2">
    <location>
        <begin position="1019"/>
        <end position="1029"/>
    </location>
</feature>
<feature type="region of interest" description="Disordered" evidence="2">
    <location>
        <begin position="737"/>
        <end position="807"/>
    </location>
</feature>
<feature type="coiled-coil region" evidence="1">
    <location>
        <begin position="408"/>
        <end position="435"/>
    </location>
</feature>
<keyword evidence="1" id="KW-0175">Coiled coil</keyword>
<feature type="compositionally biased region" description="Low complexity" evidence="2">
    <location>
        <begin position="1004"/>
        <end position="1018"/>
    </location>
</feature>
<feature type="region of interest" description="Disordered" evidence="2">
    <location>
        <begin position="108"/>
        <end position="132"/>
    </location>
</feature>
<dbReference type="OrthoDB" id="545694at2759"/>
<evidence type="ECO:0000313" key="3">
    <source>
        <dbReference type="EMBL" id="KAG2492436.1"/>
    </source>
</evidence>
<name>A0A835XYB7_9CHLO</name>
<gene>
    <name evidence="3" type="ORF">HYH03_009379</name>
</gene>
<keyword evidence="4" id="KW-1185">Reference proteome</keyword>
<dbReference type="AlphaFoldDB" id="A0A835XYB7"/>
<feature type="compositionally biased region" description="Low complexity" evidence="2">
    <location>
        <begin position="542"/>
        <end position="560"/>
    </location>
</feature>
<dbReference type="EMBL" id="JAEHOE010000045">
    <property type="protein sequence ID" value="KAG2492436.1"/>
    <property type="molecule type" value="Genomic_DNA"/>
</dbReference>
<organism evidence="3 4">
    <name type="scientific">Edaphochlamys debaryana</name>
    <dbReference type="NCBI Taxonomy" id="47281"/>
    <lineage>
        <taxon>Eukaryota</taxon>
        <taxon>Viridiplantae</taxon>
        <taxon>Chlorophyta</taxon>
        <taxon>core chlorophytes</taxon>
        <taxon>Chlorophyceae</taxon>
        <taxon>CS clade</taxon>
        <taxon>Chlamydomonadales</taxon>
        <taxon>Chlamydomonadales incertae sedis</taxon>
        <taxon>Edaphochlamys</taxon>
    </lineage>
</organism>
<protein>
    <submittedName>
        <fullName evidence="3">Uncharacterized protein</fullName>
    </submittedName>
</protein>
<evidence type="ECO:0000256" key="2">
    <source>
        <dbReference type="SAM" id="MobiDB-lite"/>
    </source>
</evidence>
<feature type="compositionally biased region" description="Low complexity" evidence="2">
    <location>
        <begin position="109"/>
        <end position="118"/>
    </location>
</feature>
<feature type="region of interest" description="Disordered" evidence="2">
    <location>
        <begin position="848"/>
        <end position="1104"/>
    </location>
</feature>
<feature type="compositionally biased region" description="Low complexity" evidence="2">
    <location>
        <begin position="1073"/>
        <end position="1083"/>
    </location>
</feature>
<feature type="coiled-coil region" evidence="1">
    <location>
        <begin position="273"/>
        <end position="335"/>
    </location>
</feature>
<accession>A0A835XYB7</accession>
<feature type="compositionally biased region" description="Low complexity" evidence="2">
    <location>
        <begin position="1030"/>
        <end position="1061"/>
    </location>
</feature>
<reference evidence="3" key="1">
    <citation type="journal article" date="2020" name="bioRxiv">
        <title>Comparative genomics of Chlamydomonas.</title>
        <authorList>
            <person name="Craig R.J."/>
            <person name="Hasan A.R."/>
            <person name="Ness R.W."/>
            <person name="Keightley P.D."/>
        </authorList>
    </citation>
    <scope>NUCLEOTIDE SEQUENCE</scope>
    <source>
        <strain evidence="3">CCAP 11/70</strain>
    </source>
</reference>